<dbReference type="PANTHER" id="PTHR18919:SF107">
    <property type="entry name" value="ACETYL-COA ACETYLTRANSFERASE, CYTOSOLIC"/>
    <property type="match status" value="1"/>
</dbReference>
<evidence type="ECO:0000259" key="7">
    <source>
        <dbReference type="Pfam" id="PF02803"/>
    </source>
</evidence>
<dbReference type="Pfam" id="PF02803">
    <property type="entry name" value="Thiolase_C"/>
    <property type="match status" value="1"/>
</dbReference>
<keyword evidence="2 5" id="KW-0808">Transferase</keyword>
<evidence type="ECO:0000256" key="1">
    <source>
        <dbReference type="ARBA" id="ARBA00010982"/>
    </source>
</evidence>
<dbReference type="PROSITE" id="PS00099">
    <property type="entry name" value="THIOLASE_3"/>
    <property type="match status" value="1"/>
</dbReference>
<accession>E3HAR3</accession>
<dbReference type="InterPro" id="IPR020613">
    <property type="entry name" value="Thiolase_CS"/>
</dbReference>
<feature type="domain" description="Thiolase N-terminal" evidence="6">
    <location>
        <begin position="4"/>
        <end position="263"/>
    </location>
</feature>
<dbReference type="InterPro" id="IPR002155">
    <property type="entry name" value="Thiolase"/>
</dbReference>
<evidence type="ECO:0000259" key="6">
    <source>
        <dbReference type="Pfam" id="PF00108"/>
    </source>
</evidence>
<dbReference type="InterPro" id="IPR020616">
    <property type="entry name" value="Thiolase_N"/>
</dbReference>
<dbReference type="EC" id="2.3.1.9" evidence="8"/>
<dbReference type="AlphaFoldDB" id="E3HAR3"/>
<dbReference type="Proteomes" id="UP000006875">
    <property type="component" value="Chromosome"/>
</dbReference>
<evidence type="ECO:0000313" key="8">
    <source>
        <dbReference type="EMBL" id="ADO82064.1"/>
    </source>
</evidence>
<dbReference type="CDD" id="cd00751">
    <property type="entry name" value="thiolase"/>
    <property type="match status" value="1"/>
</dbReference>
<dbReference type="SUPFAM" id="SSF53901">
    <property type="entry name" value="Thiolase-like"/>
    <property type="match status" value="2"/>
</dbReference>
<dbReference type="Gene3D" id="3.40.47.10">
    <property type="match status" value="2"/>
</dbReference>
<gene>
    <name evidence="8" type="ordered locus">Ilyop_0275</name>
</gene>
<dbReference type="PIRSF" id="PIRSF000429">
    <property type="entry name" value="Ac-CoA_Ac_transf"/>
    <property type="match status" value="1"/>
</dbReference>
<comment type="similarity">
    <text evidence="1 5">Belongs to the thiolase-like superfamily. Thiolase family.</text>
</comment>
<dbReference type="Pfam" id="PF00108">
    <property type="entry name" value="Thiolase_N"/>
    <property type="match status" value="1"/>
</dbReference>
<dbReference type="STRING" id="572544.Ilyop_0275"/>
<evidence type="ECO:0000313" key="9">
    <source>
        <dbReference type="Proteomes" id="UP000006875"/>
    </source>
</evidence>
<keyword evidence="3 5" id="KW-0012">Acyltransferase</keyword>
<protein>
    <submittedName>
        <fullName evidence="8">Acetyl-CoA acetyltransferase</fullName>
        <ecNumber evidence="8">2.3.1.9</ecNumber>
    </submittedName>
</protein>
<dbReference type="KEGG" id="ipo:Ilyop_0275"/>
<feature type="active site" description="Proton acceptor" evidence="4">
    <location>
        <position position="387"/>
    </location>
</feature>
<evidence type="ECO:0000256" key="4">
    <source>
        <dbReference type="PIRSR" id="PIRSR000429-1"/>
    </source>
</evidence>
<dbReference type="InterPro" id="IPR020610">
    <property type="entry name" value="Thiolase_AS"/>
</dbReference>
<dbReference type="FunFam" id="3.40.47.10:FF:000010">
    <property type="entry name" value="Acetyl-CoA acetyltransferase (Thiolase)"/>
    <property type="match status" value="1"/>
</dbReference>
<keyword evidence="9" id="KW-1185">Reference proteome</keyword>
<dbReference type="HOGENOM" id="CLU_031026_0_0_0"/>
<dbReference type="RefSeq" id="WP_013386735.1">
    <property type="nucleotide sequence ID" value="NC_014632.1"/>
</dbReference>
<dbReference type="OrthoDB" id="9764892at2"/>
<evidence type="ECO:0000256" key="2">
    <source>
        <dbReference type="ARBA" id="ARBA00022679"/>
    </source>
</evidence>
<dbReference type="GO" id="GO:0003985">
    <property type="term" value="F:acetyl-CoA C-acetyltransferase activity"/>
    <property type="evidence" value="ECO:0007669"/>
    <property type="project" value="UniProtKB-EC"/>
</dbReference>
<dbReference type="InterPro" id="IPR020617">
    <property type="entry name" value="Thiolase_C"/>
</dbReference>
<feature type="active site" description="Acyl-thioester intermediate" evidence="4">
    <location>
        <position position="88"/>
    </location>
</feature>
<dbReference type="PANTHER" id="PTHR18919">
    <property type="entry name" value="ACETYL-COA C-ACYLTRANSFERASE"/>
    <property type="match status" value="1"/>
</dbReference>
<evidence type="ECO:0000256" key="5">
    <source>
        <dbReference type="RuleBase" id="RU003557"/>
    </source>
</evidence>
<proteinExistence type="inferred from homology"/>
<dbReference type="InterPro" id="IPR020615">
    <property type="entry name" value="Thiolase_acyl_enz_int_AS"/>
</dbReference>
<sequence>MRKVYVISAKRTPVGTFLGGLSSVSPAELGGAVIRNIVEETGIDPKNLDEVVIGNVLPAGHGQGIGRQAAVAGGVPYEVPAYSLNIICGSGMKSVISAYSNIKSGEANLIIAGGTESMSQAGFVLPAAVRGGHKMADIKMIDHMIKDALTDSFNDYHMGITAENIVEKYGLTREAQDKFSMESQKRAIAAVDSGRFKDEIVPVEVKSRKGSVVVDQDEHPNRKTTPEILAKLRPAFKKDGSVTAGNASGLNDGASMLLLASEEAVEKYNLKPIAEIISTGQGGVDPSIMGMGPVPAINNALGKLEMKLEDIELLELNEAFAAQSLGVMTELSKQHNVDLSWFSERTNVNGGAIAIGHPVGASGNRIITTLIHEMIKRDVKTGLASLCIGGGMGTAVILNKI</sequence>
<dbReference type="PROSITE" id="PS00737">
    <property type="entry name" value="THIOLASE_2"/>
    <property type="match status" value="1"/>
</dbReference>
<feature type="domain" description="Thiolase C-terminal" evidence="7">
    <location>
        <begin position="270"/>
        <end position="399"/>
    </location>
</feature>
<dbReference type="NCBIfam" id="TIGR01930">
    <property type="entry name" value="AcCoA-C-Actrans"/>
    <property type="match status" value="1"/>
</dbReference>
<dbReference type="PROSITE" id="PS00098">
    <property type="entry name" value="THIOLASE_1"/>
    <property type="match status" value="1"/>
</dbReference>
<evidence type="ECO:0000256" key="3">
    <source>
        <dbReference type="ARBA" id="ARBA00023315"/>
    </source>
</evidence>
<dbReference type="EMBL" id="CP002281">
    <property type="protein sequence ID" value="ADO82064.1"/>
    <property type="molecule type" value="Genomic_DNA"/>
</dbReference>
<reference evidence="8 9" key="1">
    <citation type="journal article" date="2010" name="Stand. Genomic Sci.">
        <title>Complete genome sequence of Ilyobacter polytropus type strain (CuHbu1).</title>
        <authorList>
            <person name="Sikorski J."/>
            <person name="Chertkov O."/>
            <person name="Lapidus A."/>
            <person name="Nolan M."/>
            <person name="Lucas S."/>
            <person name="Del Rio T.G."/>
            <person name="Tice H."/>
            <person name="Cheng J.F."/>
            <person name="Tapia R."/>
            <person name="Han C."/>
            <person name="Goodwin L."/>
            <person name="Pitluck S."/>
            <person name="Liolios K."/>
            <person name="Ivanova N."/>
            <person name="Mavromatis K."/>
            <person name="Mikhailova N."/>
            <person name="Pati A."/>
            <person name="Chen A."/>
            <person name="Palaniappan K."/>
            <person name="Land M."/>
            <person name="Hauser L."/>
            <person name="Chang Y.J."/>
            <person name="Jeffries C.D."/>
            <person name="Brambilla E."/>
            <person name="Yasawong M."/>
            <person name="Rohde M."/>
            <person name="Pukall R."/>
            <person name="Spring S."/>
            <person name="Goker M."/>
            <person name="Woyke T."/>
            <person name="Bristow J."/>
            <person name="Eisen J.A."/>
            <person name="Markowitz V."/>
            <person name="Hugenholtz P."/>
            <person name="Kyrpides N.C."/>
            <person name="Klenk H.P."/>
        </authorList>
    </citation>
    <scope>NUCLEOTIDE SEQUENCE [LARGE SCALE GENOMIC DNA]</scope>
    <source>
        <strain evidence="9">ATCC 51220 / DSM 2926 / LMG 16218 / CuHBu1</strain>
    </source>
</reference>
<dbReference type="eggNOG" id="COG0183">
    <property type="taxonomic scope" value="Bacteria"/>
</dbReference>
<organism evidence="8 9">
    <name type="scientific">Ilyobacter polytropus (strain ATCC 51220 / DSM 2926 / LMG 16218 / CuHBu1)</name>
    <dbReference type="NCBI Taxonomy" id="572544"/>
    <lineage>
        <taxon>Bacteria</taxon>
        <taxon>Fusobacteriati</taxon>
        <taxon>Fusobacteriota</taxon>
        <taxon>Fusobacteriia</taxon>
        <taxon>Fusobacteriales</taxon>
        <taxon>Fusobacteriaceae</taxon>
        <taxon>Ilyobacter</taxon>
    </lineage>
</organism>
<feature type="active site" description="Proton acceptor" evidence="4">
    <location>
        <position position="357"/>
    </location>
</feature>
<dbReference type="InterPro" id="IPR016039">
    <property type="entry name" value="Thiolase-like"/>
</dbReference>
<name>E3HAR3_ILYPC</name>